<evidence type="ECO:0000256" key="1">
    <source>
        <dbReference type="SAM" id="Phobius"/>
    </source>
</evidence>
<name>A0A0F9YTD3_9BACT</name>
<accession>A0A0F9YTD3</accession>
<evidence type="ECO:0000313" key="3">
    <source>
        <dbReference type="Proteomes" id="UP000034349"/>
    </source>
</evidence>
<evidence type="ECO:0000313" key="2">
    <source>
        <dbReference type="EMBL" id="KKP34633.1"/>
    </source>
</evidence>
<comment type="caution">
    <text evidence="2">The sequence shown here is derived from an EMBL/GenBank/DDBJ whole genome shotgun (WGS) entry which is preliminary data.</text>
</comment>
<proteinExistence type="predicted"/>
<feature type="transmembrane region" description="Helical" evidence="1">
    <location>
        <begin position="30"/>
        <end position="52"/>
    </location>
</feature>
<dbReference type="Proteomes" id="UP000034349">
    <property type="component" value="Unassembled WGS sequence"/>
</dbReference>
<sequence length="184" mass="21105">MNEQLSKNFGFGQIKRESSILNNLQLKVKLSFILLIAVLVLGIGSLIVNKIFELKTVNSLNRQIDLNKQRLISLENNILNFPKQKDKAQELLNSHIYFSKIFDFFRKNTLKTVFYEKISINAEESILNLEAVALSFEESAKQLALIKSIKDVDSFEVNSVGLNKDGKINFFIKIKLKDNFFNSI</sequence>
<dbReference type="AlphaFoldDB" id="A0A0F9YTD3"/>
<keyword evidence="1" id="KW-1133">Transmembrane helix</keyword>
<protein>
    <recommendedName>
        <fullName evidence="4">Fimbrial assembly family protein</fullName>
    </recommendedName>
</protein>
<dbReference type="EMBL" id="LBOK01000034">
    <property type="protein sequence ID" value="KKP34633.1"/>
    <property type="molecule type" value="Genomic_DNA"/>
</dbReference>
<reference evidence="2 3" key="1">
    <citation type="journal article" date="2015" name="Nature">
        <title>rRNA introns, odd ribosomes, and small enigmatic genomes across a large radiation of phyla.</title>
        <authorList>
            <person name="Brown C.T."/>
            <person name="Hug L.A."/>
            <person name="Thomas B.C."/>
            <person name="Sharon I."/>
            <person name="Castelle C.J."/>
            <person name="Singh A."/>
            <person name="Wilkins M.J."/>
            <person name="Williams K.H."/>
            <person name="Banfield J.F."/>
        </authorList>
    </citation>
    <scope>NUCLEOTIDE SEQUENCE [LARGE SCALE GENOMIC DNA]</scope>
</reference>
<evidence type="ECO:0008006" key="4">
    <source>
        <dbReference type="Google" id="ProtNLM"/>
    </source>
</evidence>
<gene>
    <name evidence="2" type="ORF">UR23_C0034G0005</name>
</gene>
<keyword evidence="1" id="KW-0812">Transmembrane</keyword>
<keyword evidence="1" id="KW-0472">Membrane</keyword>
<organism evidence="2 3">
    <name type="scientific">Candidatus Roizmanbacteria bacterium GW2011_GWA2_32_13</name>
    <dbReference type="NCBI Taxonomy" id="1618475"/>
    <lineage>
        <taxon>Bacteria</taxon>
        <taxon>Candidatus Roizmaniibacteriota</taxon>
    </lineage>
</organism>